<evidence type="ECO:0000313" key="4">
    <source>
        <dbReference type="EMBL" id="KAK3023175.1"/>
    </source>
</evidence>
<keyword evidence="2" id="KW-0472">Membrane</keyword>
<accession>A0AA89B102</accession>
<evidence type="ECO:0000256" key="2">
    <source>
        <dbReference type="SAM" id="Phobius"/>
    </source>
</evidence>
<feature type="region of interest" description="Disordered" evidence="1">
    <location>
        <begin position="460"/>
        <end position="484"/>
    </location>
</feature>
<protein>
    <recommendedName>
        <fullName evidence="3">Transposase (putative) gypsy type domain-containing protein</fullName>
    </recommendedName>
</protein>
<dbReference type="Pfam" id="PF04195">
    <property type="entry name" value="Transposase_28"/>
    <property type="match status" value="1"/>
</dbReference>
<dbReference type="InterPro" id="IPR007321">
    <property type="entry name" value="Transposase_28"/>
</dbReference>
<evidence type="ECO:0000259" key="3">
    <source>
        <dbReference type="Pfam" id="PF04195"/>
    </source>
</evidence>
<feature type="region of interest" description="Disordered" evidence="1">
    <location>
        <begin position="214"/>
        <end position="250"/>
    </location>
</feature>
<organism evidence="4 5">
    <name type="scientific">Escallonia herrerae</name>
    <dbReference type="NCBI Taxonomy" id="1293975"/>
    <lineage>
        <taxon>Eukaryota</taxon>
        <taxon>Viridiplantae</taxon>
        <taxon>Streptophyta</taxon>
        <taxon>Embryophyta</taxon>
        <taxon>Tracheophyta</taxon>
        <taxon>Spermatophyta</taxon>
        <taxon>Magnoliopsida</taxon>
        <taxon>eudicotyledons</taxon>
        <taxon>Gunneridae</taxon>
        <taxon>Pentapetalae</taxon>
        <taxon>asterids</taxon>
        <taxon>campanulids</taxon>
        <taxon>Escalloniales</taxon>
        <taxon>Escalloniaceae</taxon>
        <taxon>Escallonia</taxon>
    </lineage>
</organism>
<dbReference type="EMBL" id="JAVXUP010000671">
    <property type="protein sequence ID" value="KAK3023175.1"/>
    <property type="molecule type" value="Genomic_DNA"/>
</dbReference>
<dbReference type="AlphaFoldDB" id="A0AA89B102"/>
<evidence type="ECO:0000256" key="1">
    <source>
        <dbReference type="SAM" id="MobiDB-lite"/>
    </source>
</evidence>
<name>A0AA89B102_9ASTE</name>
<comment type="caution">
    <text evidence="4">The sequence shown here is derived from an EMBL/GenBank/DDBJ whole genome shotgun (WGS) entry which is preliminary data.</text>
</comment>
<gene>
    <name evidence="4" type="ORF">RJ639_043484</name>
</gene>
<dbReference type="Proteomes" id="UP001188597">
    <property type="component" value="Unassembled WGS sequence"/>
</dbReference>
<feature type="compositionally biased region" description="Polar residues" evidence="1">
    <location>
        <begin position="466"/>
        <end position="484"/>
    </location>
</feature>
<keyword evidence="2" id="KW-1133">Transmembrane helix</keyword>
<sequence length="484" mass="53947">MISDCLIKDVSVKRKGSSLRDGHGVERRDSEEVSLSFWRGGGDGDEVEERESSRVSAIWRTNGSERAATRVVELVTWGCLVAILCDLVALILVGFRKNVERAAGVLGSDGIVFGRLALCLDRVFGHNSARAESCSAIWHSARAECSGTILLEQNRVLSFGTLLGQSVRARLCSNRIVFCHLALCSGRVFEHDSARAESCSAIWHSAQAECSGTTLLGKNRPPTSQPSPSLPDQAEDEANPKPWYTADEKSSKMSTEDLVELLRECPLPEEPANYGTKYETGIYEEHVKSGYRLPLRPFAIRFFEHYHMAPRQLVPNGWRKLVGLIYLVQTSGYKPDATDFMRVYFEIRFVKGVANYPGWYYIHSRQRLLKGGPKSNKGWHSKYFFVGRSDKGKLLFDREWNPYSKDFKNPGKPTSNNLTKHILSHIKLRGGLSIDEPLSEQQLEWARIIPHKPVPVGALTPPPAPTISSTFPTESVPLTASASI</sequence>
<keyword evidence="2" id="KW-0812">Transmembrane</keyword>
<proteinExistence type="predicted"/>
<feature type="transmembrane region" description="Helical" evidence="2">
    <location>
        <begin position="74"/>
        <end position="95"/>
    </location>
</feature>
<feature type="domain" description="Transposase (putative) gypsy type" evidence="3">
    <location>
        <begin position="283"/>
        <end position="344"/>
    </location>
</feature>
<keyword evidence="5" id="KW-1185">Reference proteome</keyword>
<evidence type="ECO:0000313" key="5">
    <source>
        <dbReference type="Proteomes" id="UP001188597"/>
    </source>
</evidence>
<reference evidence="4" key="1">
    <citation type="submission" date="2022-12" db="EMBL/GenBank/DDBJ databases">
        <title>Draft genome assemblies for two species of Escallonia (Escalloniales).</title>
        <authorList>
            <person name="Chanderbali A."/>
            <person name="Dervinis C."/>
            <person name="Anghel I."/>
            <person name="Soltis D."/>
            <person name="Soltis P."/>
            <person name="Zapata F."/>
        </authorList>
    </citation>
    <scope>NUCLEOTIDE SEQUENCE</scope>
    <source>
        <strain evidence="4">UCBG64.0493</strain>
        <tissue evidence="4">Leaf</tissue>
    </source>
</reference>